<evidence type="ECO:0000256" key="8">
    <source>
        <dbReference type="ARBA" id="ARBA00022989"/>
    </source>
</evidence>
<name>A0A379IN15_ECTME</name>
<gene>
    <name evidence="13 17" type="primary">yidC</name>
    <name evidence="17" type="ORF">NCTC10899_00434</name>
</gene>
<accession>A0A379IN15</accession>
<dbReference type="Gene3D" id="2.70.98.90">
    <property type="match status" value="1"/>
</dbReference>
<feature type="transmembrane region" description="Helical" evidence="13">
    <location>
        <begin position="6"/>
        <end position="23"/>
    </location>
</feature>
<dbReference type="NCBIfam" id="TIGR03593">
    <property type="entry name" value="yidC_nterm"/>
    <property type="match status" value="2"/>
</dbReference>
<comment type="function">
    <text evidence="13">Required for the insertion and/or proper folding and/or complex formation of integral membrane proteins into the membrane. Involved in integration of membrane proteins that insert both dependently and independently of the Sec translocase complex, as well as at least some lipoproteins. Aids folding of multispanning membrane proteins.</text>
</comment>
<dbReference type="RefSeq" id="WP_115290326.1">
    <property type="nucleotide sequence ID" value="NZ_UGUU01000001.1"/>
</dbReference>
<evidence type="ECO:0000256" key="7">
    <source>
        <dbReference type="ARBA" id="ARBA00022927"/>
    </source>
</evidence>
<protein>
    <recommendedName>
        <fullName evidence="3 13">Membrane protein insertase YidC</fullName>
    </recommendedName>
    <alternativeName>
        <fullName evidence="12 13">Foldase YidC</fullName>
    </alternativeName>
    <alternativeName>
        <fullName evidence="11 13">Membrane integrase YidC</fullName>
    </alternativeName>
    <alternativeName>
        <fullName evidence="13">Membrane protein YidC</fullName>
    </alternativeName>
</protein>
<feature type="region of interest" description="Disordered" evidence="14">
    <location>
        <begin position="41"/>
        <end position="62"/>
    </location>
</feature>
<keyword evidence="8 13" id="KW-1133">Transmembrane helix</keyword>
<evidence type="ECO:0000256" key="1">
    <source>
        <dbReference type="ARBA" id="ARBA00004429"/>
    </source>
</evidence>
<evidence type="ECO:0000313" key="17">
    <source>
        <dbReference type="EMBL" id="SUD37677.1"/>
    </source>
</evidence>
<keyword evidence="9 13" id="KW-0472">Membrane</keyword>
<dbReference type="GO" id="GO:0051205">
    <property type="term" value="P:protein insertion into membrane"/>
    <property type="evidence" value="ECO:0007669"/>
    <property type="project" value="TreeGrafter"/>
</dbReference>
<feature type="domain" description="Membrane insertase YidC/Oxa/ALB C-terminal" evidence="15">
    <location>
        <begin position="403"/>
        <end position="581"/>
    </location>
</feature>
<dbReference type="HAMAP" id="MF_01810">
    <property type="entry name" value="YidC_type1"/>
    <property type="match status" value="1"/>
</dbReference>
<evidence type="ECO:0000256" key="6">
    <source>
        <dbReference type="ARBA" id="ARBA00022692"/>
    </source>
</evidence>
<sequence>MDIQRSILIVALAVVSYLMVLQWNEDYGQAALPAEVSTSTAATPALPDTPAATASTGSDDIPTAVAEPTAAAVAPTAATSDELIRVKTDVLELAIDPRGGDIVQLRLPQYPRRQDRPDVPFQLFDNGNERTYLAQSGLIGQNAPDKSSGRALWSSEKQSYEMAEGQDSLVVDLTYSENGVSYIKRYSFKRGLNPECSAREQELKKPGCIDPSAYQVDVRYLIDNQSDQAWSGNLFAQLKRDNSGDPSSTTATGTATYLGAAVWTADEPYKKISIKDIDKQDEKRRQGDANAWFKENVQGGWVAWLQHYFVTAWVPNKDNTNLIQTRKDSQGNYIVGFTGPSVQVAAGGKGETGAILYAGPKLQEHLSTLSPGLELTVDYGFLWFLAQPIFWLLQVIHGVLGNWGWSIIVLTIIIKLIFFPLSAASYRSMARMRAVSPKLQALKEQHGDDRQKMSQAMMELYKKEKINPLGGCLPILVQMPVFLALYWVLLESVEMRQAPWLLWITDLSIKDPFFILPIIMGATMFIQQQLNPTPPDPMQARVLKLMPIIFTFFFLWFPAGLVLYWVVNNCLSIAQQWYITRRIEAASKSAKA</sequence>
<evidence type="ECO:0000256" key="2">
    <source>
        <dbReference type="ARBA" id="ARBA00010527"/>
    </source>
</evidence>
<keyword evidence="6 13" id="KW-0812">Transmembrane</keyword>
<feature type="domain" description="Membrane insertase YidC N-terminal" evidence="16">
    <location>
        <begin position="208"/>
        <end position="392"/>
    </location>
</feature>
<evidence type="ECO:0000256" key="10">
    <source>
        <dbReference type="ARBA" id="ARBA00023186"/>
    </source>
</evidence>
<dbReference type="CDD" id="cd20070">
    <property type="entry name" value="5TM_YidC_Alb3"/>
    <property type="match status" value="1"/>
</dbReference>
<feature type="transmembrane region" description="Helical" evidence="13">
    <location>
        <begin position="466"/>
        <end position="489"/>
    </location>
</feature>
<dbReference type="InterPro" id="IPR028053">
    <property type="entry name" value="Membr_insert_YidC_N"/>
</dbReference>
<feature type="transmembrane region" description="Helical" evidence="13">
    <location>
        <begin position="403"/>
        <end position="423"/>
    </location>
</feature>
<dbReference type="OrthoDB" id="9780552at2"/>
<dbReference type="InterPro" id="IPR038221">
    <property type="entry name" value="YidC_periplasmic_sf"/>
</dbReference>
<dbReference type="CDD" id="cd19961">
    <property type="entry name" value="EcYidC-like_peri"/>
    <property type="match status" value="1"/>
</dbReference>
<evidence type="ECO:0000259" key="16">
    <source>
        <dbReference type="Pfam" id="PF14849"/>
    </source>
</evidence>
<dbReference type="Pfam" id="PF14849">
    <property type="entry name" value="YidC_periplas"/>
    <property type="match status" value="2"/>
</dbReference>
<dbReference type="AlphaFoldDB" id="A0A379IN15"/>
<evidence type="ECO:0000259" key="15">
    <source>
        <dbReference type="Pfam" id="PF02096"/>
    </source>
</evidence>
<dbReference type="PRINTS" id="PR00701">
    <property type="entry name" value="60KDINNERMP"/>
</dbReference>
<dbReference type="NCBIfam" id="NF002352">
    <property type="entry name" value="PRK01318.1-3"/>
    <property type="match status" value="1"/>
</dbReference>
<organism evidence="17 18">
    <name type="scientific">Ectopseudomonas mendocina</name>
    <name type="common">Pseudomonas mendocina</name>
    <dbReference type="NCBI Taxonomy" id="300"/>
    <lineage>
        <taxon>Bacteria</taxon>
        <taxon>Pseudomonadati</taxon>
        <taxon>Pseudomonadota</taxon>
        <taxon>Gammaproteobacteria</taxon>
        <taxon>Pseudomonadales</taxon>
        <taxon>Pseudomonadaceae</taxon>
        <taxon>Ectopseudomonas</taxon>
    </lineage>
</organism>
<evidence type="ECO:0000313" key="18">
    <source>
        <dbReference type="Proteomes" id="UP000254260"/>
    </source>
</evidence>
<dbReference type="Pfam" id="PF02096">
    <property type="entry name" value="60KD_IMP"/>
    <property type="match status" value="1"/>
</dbReference>
<comment type="subunit">
    <text evidence="13">Interacts with the Sec translocase complex via SecD. Specifically interacts with transmembrane segments of nascent integral membrane proteins during membrane integration.</text>
</comment>
<dbReference type="PRINTS" id="PR01900">
    <property type="entry name" value="YIDCPROTEIN"/>
</dbReference>
<dbReference type="EMBL" id="UGUU01000001">
    <property type="protein sequence ID" value="SUD37677.1"/>
    <property type="molecule type" value="Genomic_DNA"/>
</dbReference>
<evidence type="ECO:0000256" key="4">
    <source>
        <dbReference type="ARBA" id="ARBA00022448"/>
    </source>
</evidence>
<dbReference type="InterPro" id="IPR047196">
    <property type="entry name" value="YidC_ALB_C"/>
</dbReference>
<comment type="similarity">
    <text evidence="2 13">Belongs to the OXA1/ALB3/YidC family. Type 1 subfamily.</text>
</comment>
<dbReference type="NCBIfam" id="TIGR03592">
    <property type="entry name" value="yidC_oxa1_cterm"/>
    <property type="match status" value="1"/>
</dbReference>
<keyword evidence="5 13" id="KW-1003">Cell membrane</keyword>
<evidence type="ECO:0000256" key="12">
    <source>
        <dbReference type="ARBA" id="ARBA00033342"/>
    </source>
</evidence>
<evidence type="ECO:0000256" key="11">
    <source>
        <dbReference type="ARBA" id="ARBA00033245"/>
    </source>
</evidence>
<keyword evidence="4 13" id="KW-0813">Transport</keyword>
<dbReference type="InterPro" id="IPR028055">
    <property type="entry name" value="YidC/Oxa/ALB_C"/>
</dbReference>
<evidence type="ECO:0000256" key="5">
    <source>
        <dbReference type="ARBA" id="ARBA00022475"/>
    </source>
</evidence>
<feature type="transmembrane region" description="Helical" evidence="13">
    <location>
        <begin position="547"/>
        <end position="567"/>
    </location>
</feature>
<dbReference type="PANTHER" id="PTHR12428:SF65">
    <property type="entry name" value="CYTOCHROME C OXIDASE ASSEMBLY PROTEIN COX18, MITOCHONDRIAL"/>
    <property type="match status" value="1"/>
</dbReference>
<dbReference type="InterPro" id="IPR001708">
    <property type="entry name" value="YidC/ALB3/OXA1/COX18"/>
</dbReference>
<dbReference type="GO" id="GO:0032977">
    <property type="term" value="F:membrane insertase activity"/>
    <property type="evidence" value="ECO:0007669"/>
    <property type="project" value="InterPro"/>
</dbReference>
<dbReference type="InterPro" id="IPR019998">
    <property type="entry name" value="Membr_insert_YidC"/>
</dbReference>
<dbReference type="PANTHER" id="PTHR12428">
    <property type="entry name" value="OXA1"/>
    <property type="match status" value="1"/>
</dbReference>
<evidence type="ECO:0000256" key="3">
    <source>
        <dbReference type="ARBA" id="ARBA00015325"/>
    </source>
</evidence>
<evidence type="ECO:0000256" key="9">
    <source>
        <dbReference type="ARBA" id="ARBA00023136"/>
    </source>
</evidence>
<evidence type="ECO:0000256" key="14">
    <source>
        <dbReference type="SAM" id="MobiDB-lite"/>
    </source>
</evidence>
<comment type="subcellular location">
    <subcellularLocation>
        <location evidence="1">Cell inner membrane</location>
        <topology evidence="1">Multi-pass membrane protein</topology>
    </subcellularLocation>
    <subcellularLocation>
        <location evidence="13">Cell membrane</location>
        <topology evidence="13">Multi-pass membrane protein</topology>
    </subcellularLocation>
</comment>
<dbReference type="GO" id="GO:0005886">
    <property type="term" value="C:plasma membrane"/>
    <property type="evidence" value="ECO:0007669"/>
    <property type="project" value="UniProtKB-SubCell"/>
</dbReference>
<proteinExistence type="inferred from homology"/>
<dbReference type="GO" id="GO:0015031">
    <property type="term" value="P:protein transport"/>
    <property type="evidence" value="ECO:0007669"/>
    <property type="project" value="UniProtKB-KW"/>
</dbReference>
<reference evidence="17 18" key="1">
    <citation type="submission" date="2018-06" db="EMBL/GenBank/DDBJ databases">
        <authorList>
            <consortium name="Pathogen Informatics"/>
            <person name="Doyle S."/>
        </authorList>
    </citation>
    <scope>NUCLEOTIDE SEQUENCE [LARGE SCALE GENOMIC DNA]</scope>
    <source>
        <strain evidence="17 18">NCTC10899</strain>
    </source>
</reference>
<dbReference type="Proteomes" id="UP000254260">
    <property type="component" value="Unassembled WGS sequence"/>
</dbReference>
<keyword evidence="10 13" id="KW-0143">Chaperone</keyword>
<evidence type="ECO:0000256" key="13">
    <source>
        <dbReference type="HAMAP-Rule" id="MF_01810"/>
    </source>
</evidence>
<keyword evidence="7 13" id="KW-0653">Protein transport</keyword>
<feature type="domain" description="Membrane insertase YidC N-terminal" evidence="16">
    <location>
        <begin position="84"/>
        <end position="191"/>
    </location>
</feature>